<dbReference type="EMBL" id="CP006569">
    <property type="protein sequence ID" value="AHF76148.1"/>
    <property type="molecule type" value="Genomic_DNA"/>
</dbReference>
<evidence type="ECO:0000313" key="1">
    <source>
        <dbReference type="EMBL" id="AHF76148.1"/>
    </source>
</evidence>
<organism evidence="1 2">
    <name type="scientific">Sodalis praecaptivus</name>
    <dbReference type="NCBI Taxonomy" id="1239307"/>
    <lineage>
        <taxon>Bacteria</taxon>
        <taxon>Pseudomonadati</taxon>
        <taxon>Pseudomonadota</taxon>
        <taxon>Gammaproteobacteria</taxon>
        <taxon>Enterobacterales</taxon>
        <taxon>Bruguierivoracaceae</taxon>
        <taxon>Sodalis</taxon>
    </lineage>
</organism>
<dbReference type="HOGENOM" id="CLU_140176_15_0_6"/>
<dbReference type="Proteomes" id="UP000019028">
    <property type="component" value="Chromosome"/>
</dbReference>
<evidence type="ECO:0000313" key="2">
    <source>
        <dbReference type="Proteomes" id="UP000019028"/>
    </source>
</evidence>
<keyword evidence="2" id="KW-1185">Reference proteome</keyword>
<name>W0HVH2_9GAMM</name>
<dbReference type="KEGG" id="sod:Sant_1075"/>
<sequence length="70" mass="8014">MTSPNVKILRLPAVALKTGLARSTIYDWMNPKSPRFDPTFPRPRSLGNQSVGWLEAELDEWILQRIHSIP</sequence>
<gene>
    <name evidence="1" type="primary">alpA</name>
    <name evidence="1" type="ORF">Sant_1075</name>
</gene>
<dbReference type="RefSeq" id="WP_071881999.1">
    <property type="nucleotide sequence ID" value="NZ_CP006569.1"/>
</dbReference>
<dbReference type="InterPro" id="IPR010260">
    <property type="entry name" value="AlpA"/>
</dbReference>
<reference evidence="1 2" key="1">
    <citation type="journal article" date="2014" name="Genome Biol. Evol.">
        <title>Genome degeneration and adaptation in a nascent stage of symbiosis.</title>
        <authorList>
            <person name="Oakeson K.F."/>
            <person name="Gil R."/>
            <person name="Clayton A.L."/>
            <person name="Dunn D.M."/>
            <person name="von Niederhausern A.C."/>
            <person name="Hamil C."/>
            <person name="Aoyagi A."/>
            <person name="Duval B."/>
            <person name="Baca A."/>
            <person name="Silva F.J."/>
            <person name="Vallier A."/>
            <person name="Jackson D.G."/>
            <person name="Latorre A."/>
            <person name="Weiss R.B."/>
            <person name="Heddi A."/>
            <person name="Moya A."/>
            <person name="Dale C."/>
        </authorList>
    </citation>
    <scope>NUCLEOTIDE SEQUENCE [LARGE SCALE GENOMIC DNA]</scope>
    <source>
        <strain evidence="1 2">HS1</strain>
    </source>
</reference>
<accession>W0HVH2</accession>
<dbReference type="Gene3D" id="1.10.238.160">
    <property type="match status" value="1"/>
</dbReference>
<proteinExistence type="predicted"/>
<dbReference type="PANTHER" id="PTHR36154">
    <property type="entry name" value="DNA-BINDING TRANSCRIPTIONAL ACTIVATOR ALPA"/>
    <property type="match status" value="1"/>
</dbReference>
<dbReference type="InterPro" id="IPR052931">
    <property type="entry name" value="Prophage_regulatory_activator"/>
</dbReference>
<dbReference type="OrthoDB" id="7064958at2"/>
<dbReference type="Pfam" id="PF05930">
    <property type="entry name" value="Phage_AlpA"/>
    <property type="match status" value="1"/>
</dbReference>
<protein>
    <submittedName>
        <fullName evidence="1">Putative phage transcriptional regulator</fullName>
    </submittedName>
</protein>
<dbReference type="AlphaFoldDB" id="W0HVH2"/>
<dbReference type="PANTHER" id="PTHR36154:SF1">
    <property type="entry name" value="DNA-BINDING TRANSCRIPTIONAL ACTIVATOR ALPA"/>
    <property type="match status" value="1"/>
</dbReference>